<dbReference type="AlphaFoldDB" id="A0A317CSS4"/>
<dbReference type="Proteomes" id="UP000245410">
    <property type="component" value="Unassembled WGS sequence"/>
</dbReference>
<gene>
    <name evidence="2" type="ORF">DKT68_27110</name>
</gene>
<reference evidence="2 3" key="1">
    <citation type="submission" date="2018-05" db="EMBL/GenBank/DDBJ databases">
        <title>Micromonospora atacamensis sp. nov., a novel actinobacteria isolated from high altitude Atacama Desert soil.</title>
        <authorList>
            <person name="Carro L."/>
            <person name="Golinska P."/>
            <person name="Klenk H.-P."/>
            <person name="Goodfellow M."/>
        </authorList>
    </citation>
    <scope>NUCLEOTIDE SEQUENCE [LARGE SCALE GENOMIC DNA]</scope>
    <source>
        <strain evidence="2 3">5R2A7</strain>
    </source>
</reference>
<sequence length="87" mass="9339">MRLRRIQGVVMARKRKSTARQALILAFTAGAVTGAASMLTLRRRHQDADFPVGDVEGQLDDGLTPSLGGRIDASPQGPMSMPAAQHR</sequence>
<feature type="region of interest" description="Disordered" evidence="1">
    <location>
        <begin position="51"/>
        <end position="87"/>
    </location>
</feature>
<proteinExistence type="predicted"/>
<evidence type="ECO:0000256" key="1">
    <source>
        <dbReference type="SAM" id="MobiDB-lite"/>
    </source>
</evidence>
<protein>
    <submittedName>
        <fullName evidence="2">Uncharacterized protein</fullName>
    </submittedName>
</protein>
<organism evidence="2 3">
    <name type="scientific">Micromonospora acroterricola</name>
    <dbReference type="NCBI Taxonomy" id="2202421"/>
    <lineage>
        <taxon>Bacteria</taxon>
        <taxon>Bacillati</taxon>
        <taxon>Actinomycetota</taxon>
        <taxon>Actinomycetes</taxon>
        <taxon>Micromonosporales</taxon>
        <taxon>Micromonosporaceae</taxon>
        <taxon>Micromonospora</taxon>
    </lineage>
</organism>
<keyword evidence="3" id="KW-1185">Reference proteome</keyword>
<evidence type="ECO:0000313" key="3">
    <source>
        <dbReference type="Proteomes" id="UP000245410"/>
    </source>
</evidence>
<name>A0A317CSS4_9ACTN</name>
<comment type="caution">
    <text evidence="2">The sequence shown here is derived from an EMBL/GenBank/DDBJ whole genome shotgun (WGS) entry which is preliminary data.</text>
</comment>
<accession>A0A317CSS4</accession>
<dbReference type="EMBL" id="QGKR01000313">
    <property type="protein sequence ID" value="PWR05407.1"/>
    <property type="molecule type" value="Genomic_DNA"/>
</dbReference>
<evidence type="ECO:0000313" key="2">
    <source>
        <dbReference type="EMBL" id="PWR05407.1"/>
    </source>
</evidence>